<dbReference type="CDD" id="cd04179">
    <property type="entry name" value="DPM_DPG-synthase_like"/>
    <property type="match status" value="1"/>
</dbReference>
<dbReference type="InterPro" id="IPR029044">
    <property type="entry name" value="Nucleotide-diphossugar_trans"/>
</dbReference>
<keyword evidence="4" id="KW-0808">Transferase</keyword>
<evidence type="ECO:0000259" key="2">
    <source>
        <dbReference type="Pfam" id="PF00535"/>
    </source>
</evidence>
<evidence type="ECO:0000259" key="1">
    <source>
        <dbReference type="Pfam" id="PF00534"/>
    </source>
</evidence>
<dbReference type="Gene3D" id="3.90.550.10">
    <property type="entry name" value="Spore Coat Polysaccharide Biosynthesis Protein SpsA, Chain A"/>
    <property type="match status" value="1"/>
</dbReference>
<feature type="domain" description="Glycosyl transferase family 1" evidence="1">
    <location>
        <begin position="179"/>
        <end position="333"/>
    </location>
</feature>
<evidence type="ECO:0000313" key="4">
    <source>
        <dbReference type="EMBL" id="TWO72113.1"/>
    </source>
</evidence>
<dbReference type="AlphaFoldDB" id="A0A562ZUF8"/>
<evidence type="ECO:0000313" key="5">
    <source>
        <dbReference type="Proteomes" id="UP000318199"/>
    </source>
</evidence>
<reference evidence="4 5" key="1">
    <citation type="submission" date="2019-07" db="EMBL/GenBank/DDBJ databases">
        <title>Caenimonas sedimenti sp. nov., isolated from activated sludge.</title>
        <authorList>
            <person name="Xu J."/>
        </authorList>
    </citation>
    <scope>NUCLEOTIDE SEQUENCE [LARGE SCALE GENOMIC DNA]</scope>
    <source>
        <strain evidence="4 5">HX-9-20</strain>
    </source>
</reference>
<evidence type="ECO:0000259" key="3">
    <source>
        <dbReference type="Pfam" id="PF13579"/>
    </source>
</evidence>
<keyword evidence="5" id="KW-1185">Reference proteome</keyword>
<dbReference type="Pfam" id="PF00534">
    <property type="entry name" value="Glycos_transf_1"/>
    <property type="match status" value="1"/>
</dbReference>
<name>A0A562ZUF8_9BURK</name>
<dbReference type="RefSeq" id="WP_145891698.1">
    <property type="nucleotide sequence ID" value="NZ_VOBQ01000004.1"/>
</dbReference>
<dbReference type="PANTHER" id="PTHR45947:SF3">
    <property type="entry name" value="SULFOQUINOVOSYL TRANSFERASE SQD2"/>
    <property type="match status" value="1"/>
</dbReference>
<dbReference type="InterPro" id="IPR001173">
    <property type="entry name" value="Glyco_trans_2-like"/>
</dbReference>
<sequence>METFLSDLVTAQRAAGVEAFAVVHGEPRPGDPAWLVRVPVQFHLGYAPFALGFRAAVARAIERFRPQMLHLHLPNNSALWCLTLESARAIPWMVHWHSDVVPSAIRGHLGAAYRLYRPFEQAVLEHAERVLVTSPPYLDASEPLARWHDRCVVVPLGLAVTPAPRVAGEASTWRPGVLRLLSVGRLTYYKGFETLVEAVAAMPDVELLIAGAGELHARLDARIRALTPPGELPRVRLLGEVDEDVKHGLLATCDLFCLASLERTEAFGVVVLEAMLHAKPCLVSDLAGSGLPWLVRSAGCGEVVPPGNAPAWSAAIARLAAQPAERARLGAAGHASLRARFSIEACTAEIVGYYARLVGEGRTGGVGTLVVIPARNEATTLPSVVARLIEAGWRDVLVVDDHSSDGSGDVAREAGATVVRPVLPLGAWGAMQAGIRYGLAKGYAAVVTMDADGQHEAGEIVRLVEAARAADVVIGAFPERASSLRRFAWNWFQRLTGLGLEDLTSGFRYYNRAAMRLLAAEEATLLDYQDVGTLLLLREAGMRLVEVPVSMKLRTAGKSRIFHSWFSVGRYMAVTTLLCMSQWKVRSANRVN</sequence>
<dbReference type="EMBL" id="VOBQ01000004">
    <property type="protein sequence ID" value="TWO72113.1"/>
    <property type="molecule type" value="Genomic_DNA"/>
</dbReference>
<protein>
    <submittedName>
        <fullName evidence="4">Glycosyltransferase</fullName>
    </submittedName>
</protein>
<dbReference type="GO" id="GO:0016758">
    <property type="term" value="F:hexosyltransferase activity"/>
    <property type="evidence" value="ECO:0007669"/>
    <property type="project" value="TreeGrafter"/>
</dbReference>
<dbReference type="OrthoDB" id="9802525at2"/>
<dbReference type="InterPro" id="IPR028098">
    <property type="entry name" value="Glyco_trans_4-like_N"/>
</dbReference>
<feature type="domain" description="Glycosyltransferase 2-like" evidence="2">
    <location>
        <begin position="370"/>
        <end position="492"/>
    </location>
</feature>
<dbReference type="Pfam" id="PF00535">
    <property type="entry name" value="Glycos_transf_2"/>
    <property type="match status" value="1"/>
</dbReference>
<gene>
    <name evidence="4" type="ORF">FN976_05190</name>
</gene>
<comment type="caution">
    <text evidence="4">The sequence shown here is derived from an EMBL/GenBank/DDBJ whole genome shotgun (WGS) entry which is preliminary data.</text>
</comment>
<accession>A0A562ZUF8</accession>
<feature type="domain" description="Glycosyltransferase subfamily 4-like N-terminal" evidence="3">
    <location>
        <begin position="1"/>
        <end position="157"/>
    </location>
</feature>
<dbReference type="SUPFAM" id="SSF53448">
    <property type="entry name" value="Nucleotide-diphospho-sugar transferases"/>
    <property type="match status" value="1"/>
</dbReference>
<dbReference type="SUPFAM" id="SSF53756">
    <property type="entry name" value="UDP-Glycosyltransferase/glycogen phosphorylase"/>
    <property type="match status" value="1"/>
</dbReference>
<organism evidence="4 5">
    <name type="scientific">Caenimonas sedimenti</name>
    <dbReference type="NCBI Taxonomy" id="2596921"/>
    <lineage>
        <taxon>Bacteria</taxon>
        <taxon>Pseudomonadati</taxon>
        <taxon>Pseudomonadota</taxon>
        <taxon>Betaproteobacteria</taxon>
        <taxon>Burkholderiales</taxon>
        <taxon>Comamonadaceae</taxon>
        <taxon>Caenimonas</taxon>
    </lineage>
</organism>
<dbReference type="InterPro" id="IPR050194">
    <property type="entry name" value="Glycosyltransferase_grp1"/>
</dbReference>
<dbReference type="InterPro" id="IPR001296">
    <property type="entry name" value="Glyco_trans_1"/>
</dbReference>
<dbReference type="Gene3D" id="3.40.50.2000">
    <property type="entry name" value="Glycogen Phosphorylase B"/>
    <property type="match status" value="2"/>
</dbReference>
<dbReference type="Proteomes" id="UP000318199">
    <property type="component" value="Unassembled WGS sequence"/>
</dbReference>
<dbReference type="Pfam" id="PF13579">
    <property type="entry name" value="Glyco_trans_4_4"/>
    <property type="match status" value="1"/>
</dbReference>
<dbReference type="PANTHER" id="PTHR45947">
    <property type="entry name" value="SULFOQUINOVOSYL TRANSFERASE SQD2"/>
    <property type="match status" value="1"/>
</dbReference>
<proteinExistence type="predicted"/>